<reference evidence="1 2" key="1">
    <citation type="submission" date="2024-06" db="EMBL/GenBank/DDBJ databases">
        <title>Genomic Encyclopedia of Type Strains, Phase IV (KMG-IV): sequencing the most valuable type-strain genomes for metagenomic binning, comparative biology and taxonomic classification.</title>
        <authorList>
            <person name="Goeker M."/>
        </authorList>
    </citation>
    <scope>NUCLEOTIDE SEQUENCE [LARGE SCALE GENOMIC DNA]</scope>
    <source>
        <strain evidence="1 2">DSM 28102</strain>
    </source>
</reference>
<protein>
    <recommendedName>
        <fullName evidence="3">HTH arsR-type domain-containing protein</fullName>
    </recommendedName>
</protein>
<organism evidence="1 2">
    <name type="scientific">Martelella mangrovi</name>
    <dbReference type="NCBI Taxonomy" id="1397477"/>
    <lineage>
        <taxon>Bacteria</taxon>
        <taxon>Pseudomonadati</taxon>
        <taxon>Pseudomonadota</taxon>
        <taxon>Alphaproteobacteria</taxon>
        <taxon>Hyphomicrobiales</taxon>
        <taxon>Aurantimonadaceae</taxon>
        <taxon>Martelella</taxon>
    </lineage>
</organism>
<dbReference type="InterPro" id="IPR036390">
    <property type="entry name" value="WH_DNA-bd_sf"/>
</dbReference>
<evidence type="ECO:0000313" key="2">
    <source>
        <dbReference type="Proteomes" id="UP001549164"/>
    </source>
</evidence>
<proteinExistence type="predicted"/>
<dbReference type="EMBL" id="JBEPLY010000001">
    <property type="protein sequence ID" value="MET3598388.1"/>
    <property type="molecule type" value="Genomic_DNA"/>
</dbReference>
<keyword evidence="2" id="KW-1185">Reference proteome</keyword>
<dbReference type="Gene3D" id="1.10.10.10">
    <property type="entry name" value="Winged helix-like DNA-binding domain superfamily/Winged helix DNA-binding domain"/>
    <property type="match status" value="1"/>
</dbReference>
<dbReference type="Proteomes" id="UP001549164">
    <property type="component" value="Unassembled WGS sequence"/>
</dbReference>
<sequence>MNSSDECVLTFVRRDEPDARLVAMAGALSSLARQEGVQVAKALQAGRHTRLDLCRITGLSVFQVASATASLVNHGLVSAWRRDAETVYELVHPRLGDVIHLAEELADPQPLQVVS</sequence>
<dbReference type="InterPro" id="IPR036388">
    <property type="entry name" value="WH-like_DNA-bd_sf"/>
</dbReference>
<name>A0ABV2I671_9HYPH</name>
<dbReference type="RefSeq" id="WP_354432820.1">
    <property type="nucleotide sequence ID" value="NZ_JBEPLY010000001.1"/>
</dbReference>
<comment type="caution">
    <text evidence="1">The sequence shown here is derived from an EMBL/GenBank/DDBJ whole genome shotgun (WGS) entry which is preliminary data.</text>
</comment>
<evidence type="ECO:0000313" key="1">
    <source>
        <dbReference type="EMBL" id="MET3598388.1"/>
    </source>
</evidence>
<gene>
    <name evidence="1" type="ORF">ABID12_000309</name>
</gene>
<evidence type="ECO:0008006" key="3">
    <source>
        <dbReference type="Google" id="ProtNLM"/>
    </source>
</evidence>
<dbReference type="SUPFAM" id="SSF46785">
    <property type="entry name" value="Winged helix' DNA-binding domain"/>
    <property type="match status" value="1"/>
</dbReference>
<accession>A0ABV2I671</accession>